<dbReference type="SUPFAM" id="SSF47413">
    <property type="entry name" value="lambda repressor-like DNA-binding domains"/>
    <property type="match status" value="1"/>
</dbReference>
<protein>
    <submittedName>
        <fullName evidence="5">Transcriptional regulator</fullName>
    </submittedName>
</protein>
<dbReference type="InterPro" id="IPR010982">
    <property type="entry name" value="Lambda_DNA-bd_dom_sf"/>
</dbReference>
<organism evidence="5 6">
    <name type="scientific">Sphaerochaeta pleomorpha (strain ATCC BAA-1885 / DSM 22778 / Grapes)</name>
    <dbReference type="NCBI Taxonomy" id="158190"/>
    <lineage>
        <taxon>Bacteria</taxon>
        <taxon>Pseudomonadati</taxon>
        <taxon>Spirochaetota</taxon>
        <taxon>Spirochaetia</taxon>
        <taxon>Spirochaetales</taxon>
        <taxon>Sphaerochaetaceae</taxon>
        <taxon>Sphaerochaeta</taxon>
    </lineage>
</organism>
<dbReference type="Pfam" id="PF13377">
    <property type="entry name" value="Peripla_BP_3"/>
    <property type="match status" value="1"/>
</dbReference>
<dbReference type="PROSITE" id="PS00356">
    <property type="entry name" value="HTH_LACI_1"/>
    <property type="match status" value="1"/>
</dbReference>
<evidence type="ECO:0000313" key="6">
    <source>
        <dbReference type="Proteomes" id="UP000005632"/>
    </source>
</evidence>
<name>G8QRE7_SPHPG</name>
<dbReference type="RefSeq" id="WP_014269649.1">
    <property type="nucleotide sequence ID" value="NC_016633.1"/>
</dbReference>
<evidence type="ECO:0000256" key="1">
    <source>
        <dbReference type="ARBA" id="ARBA00023015"/>
    </source>
</evidence>
<keyword evidence="1" id="KW-0805">Transcription regulation</keyword>
<evidence type="ECO:0000259" key="4">
    <source>
        <dbReference type="PROSITE" id="PS50932"/>
    </source>
</evidence>
<accession>G8QRE7</accession>
<dbReference type="STRING" id="158190.SpiGrapes_0975"/>
<evidence type="ECO:0000313" key="5">
    <source>
        <dbReference type="EMBL" id="AEV28800.1"/>
    </source>
</evidence>
<keyword evidence="3" id="KW-0804">Transcription</keyword>
<keyword evidence="2" id="KW-0238">DNA-binding</keyword>
<dbReference type="AlphaFoldDB" id="G8QRE7"/>
<dbReference type="InterPro" id="IPR028082">
    <property type="entry name" value="Peripla_BP_I"/>
</dbReference>
<dbReference type="eggNOG" id="COG1609">
    <property type="taxonomic scope" value="Bacteria"/>
</dbReference>
<feature type="domain" description="HTH lacI-type" evidence="4">
    <location>
        <begin position="6"/>
        <end position="62"/>
    </location>
</feature>
<dbReference type="Gene3D" id="1.10.260.40">
    <property type="entry name" value="lambda repressor-like DNA-binding domains"/>
    <property type="match status" value="1"/>
</dbReference>
<keyword evidence="6" id="KW-1185">Reference proteome</keyword>
<sequence>MAEKRINMKDIAKEAGVSVATVSYIINKRKDQSIAVETIERVQEAITRLGYVPNLSARALVANRSHLFGVVIPQTEPGKKFMFANPFYGEFLSSVEYEARMAGYHVLISGTNVDQSYLEVAQTRSLDGIIIVGMYPEAYYTDLKRLAIPVILVDSYCEDLAFHTVSIDDRLGGRLATEHLLKKGHRRIGFASGIIKEKGVNYERFLGYRDALEQAEVPFDPTLVYSGTVGYEYGLQLGEELGKDRDAPTAIFASADILAVGLIRGLKKTGKEVPEDFSVIGFDDSWIAENCDPALTTIRQNVSQKGAKAAHLIIEERKGSYGEKQKVVLPVTLVERSSVREL</sequence>
<evidence type="ECO:0000256" key="3">
    <source>
        <dbReference type="ARBA" id="ARBA00023163"/>
    </source>
</evidence>
<dbReference type="PRINTS" id="PR00036">
    <property type="entry name" value="HTHLACI"/>
</dbReference>
<dbReference type="OrthoDB" id="9796186at2"/>
<dbReference type="SUPFAM" id="SSF53822">
    <property type="entry name" value="Periplasmic binding protein-like I"/>
    <property type="match status" value="1"/>
</dbReference>
<dbReference type="Pfam" id="PF00356">
    <property type="entry name" value="LacI"/>
    <property type="match status" value="1"/>
</dbReference>
<dbReference type="CDD" id="cd06267">
    <property type="entry name" value="PBP1_LacI_sugar_binding-like"/>
    <property type="match status" value="1"/>
</dbReference>
<evidence type="ECO:0000256" key="2">
    <source>
        <dbReference type="ARBA" id="ARBA00023125"/>
    </source>
</evidence>
<dbReference type="GO" id="GO:0003700">
    <property type="term" value="F:DNA-binding transcription factor activity"/>
    <property type="evidence" value="ECO:0007669"/>
    <property type="project" value="TreeGrafter"/>
</dbReference>
<dbReference type="EMBL" id="CP003155">
    <property type="protein sequence ID" value="AEV28800.1"/>
    <property type="molecule type" value="Genomic_DNA"/>
</dbReference>
<dbReference type="PROSITE" id="PS50932">
    <property type="entry name" value="HTH_LACI_2"/>
    <property type="match status" value="1"/>
</dbReference>
<dbReference type="PANTHER" id="PTHR30146:SF24">
    <property type="entry name" value="XYLOSE OPERON REGULATORY PROTEIN"/>
    <property type="match status" value="1"/>
</dbReference>
<dbReference type="PANTHER" id="PTHR30146">
    <property type="entry name" value="LACI-RELATED TRANSCRIPTIONAL REPRESSOR"/>
    <property type="match status" value="1"/>
</dbReference>
<dbReference type="CDD" id="cd01392">
    <property type="entry name" value="HTH_LacI"/>
    <property type="match status" value="1"/>
</dbReference>
<reference evidence="5 6" key="1">
    <citation type="submission" date="2011-11" db="EMBL/GenBank/DDBJ databases">
        <title>Complete sequence of Spirochaeta sp. grapes.</title>
        <authorList>
            <consortium name="US DOE Joint Genome Institute"/>
            <person name="Lucas S."/>
            <person name="Han J."/>
            <person name="Lapidus A."/>
            <person name="Cheng J.-F."/>
            <person name="Goodwin L."/>
            <person name="Pitluck S."/>
            <person name="Peters L."/>
            <person name="Ovchinnikova G."/>
            <person name="Munk A.C."/>
            <person name="Detter J.C."/>
            <person name="Han C."/>
            <person name="Tapia R."/>
            <person name="Land M."/>
            <person name="Hauser L."/>
            <person name="Kyrpides N."/>
            <person name="Ivanova N."/>
            <person name="Pagani I."/>
            <person name="Ritalahtilisa K."/>
            <person name="Loeffler F."/>
            <person name="Woyke T."/>
        </authorList>
    </citation>
    <scope>NUCLEOTIDE SEQUENCE [LARGE SCALE GENOMIC DNA]</scope>
    <source>
        <strain evidence="6">ATCC BAA-1885 / DSM 22778 / Grapes</strain>
    </source>
</reference>
<dbReference type="Proteomes" id="UP000005632">
    <property type="component" value="Chromosome"/>
</dbReference>
<dbReference type="KEGG" id="sgp:SpiGrapes_0975"/>
<dbReference type="SMART" id="SM00354">
    <property type="entry name" value="HTH_LACI"/>
    <property type="match status" value="1"/>
</dbReference>
<dbReference type="HOGENOM" id="CLU_037628_6_1_12"/>
<dbReference type="InterPro" id="IPR046335">
    <property type="entry name" value="LacI/GalR-like_sensor"/>
</dbReference>
<dbReference type="GO" id="GO:0000976">
    <property type="term" value="F:transcription cis-regulatory region binding"/>
    <property type="evidence" value="ECO:0007669"/>
    <property type="project" value="TreeGrafter"/>
</dbReference>
<proteinExistence type="predicted"/>
<dbReference type="Gene3D" id="3.40.50.2300">
    <property type="match status" value="2"/>
</dbReference>
<dbReference type="InterPro" id="IPR000843">
    <property type="entry name" value="HTH_LacI"/>
</dbReference>
<gene>
    <name evidence="5" type="ordered locus">SpiGrapes_0975</name>
</gene>